<evidence type="ECO:0000256" key="1">
    <source>
        <dbReference type="ARBA" id="ARBA00023015"/>
    </source>
</evidence>
<dbReference type="PANTHER" id="PTHR30055:SF234">
    <property type="entry name" value="HTH-TYPE TRANSCRIPTIONAL REGULATOR BETI"/>
    <property type="match status" value="1"/>
</dbReference>
<keyword evidence="7" id="KW-1185">Reference proteome</keyword>
<dbReference type="PROSITE" id="PS50977">
    <property type="entry name" value="HTH_TETR_2"/>
    <property type="match status" value="1"/>
</dbReference>
<reference evidence="6 7" key="1">
    <citation type="submission" date="2017-06" db="EMBL/GenBank/DDBJ databases">
        <authorList>
            <consortium name="Pathogen Informatics"/>
        </authorList>
    </citation>
    <scope>NUCLEOTIDE SEQUENCE [LARGE SCALE GENOMIC DNA]</scope>
    <source>
        <strain evidence="6 7">NCTC13039</strain>
    </source>
</reference>
<evidence type="ECO:0000313" key="7">
    <source>
        <dbReference type="Proteomes" id="UP000242637"/>
    </source>
</evidence>
<dbReference type="SUPFAM" id="SSF48498">
    <property type="entry name" value="Tetracyclin repressor-like, C-terminal domain"/>
    <property type="match status" value="1"/>
</dbReference>
<dbReference type="InterPro" id="IPR050109">
    <property type="entry name" value="HTH-type_TetR-like_transc_reg"/>
</dbReference>
<dbReference type="GO" id="GO:0000976">
    <property type="term" value="F:transcription cis-regulatory region binding"/>
    <property type="evidence" value="ECO:0007669"/>
    <property type="project" value="TreeGrafter"/>
</dbReference>
<keyword evidence="1" id="KW-0805">Transcription regulation</keyword>
<dbReference type="InterPro" id="IPR009057">
    <property type="entry name" value="Homeodomain-like_sf"/>
</dbReference>
<gene>
    <name evidence="6" type="primary">yvdT</name>
    <name evidence="6" type="ORF">SAMEA4475696_02117</name>
</gene>
<dbReference type="EMBL" id="LT906453">
    <property type="protein sequence ID" value="SNV24753.1"/>
    <property type="molecule type" value="Genomic_DNA"/>
</dbReference>
<dbReference type="STRING" id="1121387.GCA_000429885_00485"/>
<evidence type="ECO:0000256" key="4">
    <source>
        <dbReference type="PROSITE-ProRule" id="PRU00335"/>
    </source>
</evidence>
<dbReference type="InterPro" id="IPR001647">
    <property type="entry name" value="HTH_TetR"/>
</dbReference>
<feature type="DNA-binding region" description="H-T-H motif" evidence="4">
    <location>
        <begin position="52"/>
        <end position="71"/>
    </location>
</feature>
<dbReference type="PRINTS" id="PR00455">
    <property type="entry name" value="HTHTETR"/>
</dbReference>
<dbReference type="SUPFAM" id="SSF46689">
    <property type="entry name" value="Homeodomain-like"/>
    <property type="match status" value="1"/>
</dbReference>
<keyword evidence="3" id="KW-0804">Transcription</keyword>
<accession>A0A239VSS3</accession>
<evidence type="ECO:0000313" key="6">
    <source>
        <dbReference type="EMBL" id="SNV24753.1"/>
    </source>
</evidence>
<evidence type="ECO:0000259" key="5">
    <source>
        <dbReference type="PROSITE" id="PS50977"/>
    </source>
</evidence>
<sequence>MRGVRDRPASGFVPGAGRIVKAMSRVPAEQRREQLIEATIDLAIEEGLAAASVRRIADRANVSLGVVHYCFNSKEALLSGVAESFATPILGPVAAAIEEGDAQGLSMRDLVFKAFDAYKVQMRRAPGRQLLSYELAAWSIRSDGEVARVLYTTYLDVLEGFISEGLKLEGTEQLSTRTLARVILSLVDGVTFSWLVDRDDEAIDEVVRIVLDSVVGHLEGTALGSLNVGG</sequence>
<keyword evidence="2 4" id="KW-0238">DNA-binding</keyword>
<dbReference type="AlphaFoldDB" id="A0A239VSS3"/>
<dbReference type="KEGG" id="dco:SAMEA4475696_2117"/>
<protein>
    <submittedName>
        <fullName evidence="6">Uncharacterized HTH-type transcriptional regulator yvdT</fullName>
    </submittedName>
</protein>
<organism evidence="6 7">
    <name type="scientific">Dermatophilus congolensis</name>
    <dbReference type="NCBI Taxonomy" id="1863"/>
    <lineage>
        <taxon>Bacteria</taxon>
        <taxon>Bacillati</taxon>
        <taxon>Actinomycetota</taxon>
        <taxon>Actinomycetes</taxon>
        <taxon>Micrococcales</taxon>
        <taxon>Dermatophilaceae</taxon>
        <taxon>Dermatophilus</taxon>
    </lineage>
</organism>
<proteinExistence type="predicted"/>
<dbReference type="Pfam" id="PF00440">
    <property type="entry name" value="TetR_N"/>
    <property type="match status" value="1"/>
</dbReference>
<dbReference type="Gene3D" id="1.10.357.10">
    <property type="entry name" value="Tetracycline Repressor, domain 2"/>
    <property type="match status" value="1"/>
</dbReference>
<evidence type="ECO:0000256" key="3">
    <source>
        <dbReference type="ARBA" id="ARBA00023163"/>
    </source>
</evidence>
<evidence type="ECO:0000256" key="2">
    <source>
        <dbReference type="ARBA" id="ARBA00023125"/>
    </source>
</evidence>
<dbReference type="GO" id="GO:0003700">
    <property type="term" value="F:DNA-binding transcription factor activity"/>
    <property type="evidence" value="ECO:0007669"/>
    <property type="project" value="TreeGrafter"/>
</dbReference>
<feature type="domain" description="HTH tetR-type" evidence="5">
    <location>
        <begin position="29"/>
        <end position="89"/>
    </location>
</feature>
<dbReference type="InterPro" id="IPR036271">
    <property type="entry name" value="Tet_transcr_reg_TetR-rel_C_sf"/>
</dbReference>
<name>A0A239VSS3_9MICO</name>
<dbReference type="PANTHER" id="PTHR30055">
    <property type="entry name" value="HTH-TYPE TRANSCRIPTIONAL REGULATOR RUTR"/>
    <property type="match status" value="1"/>
</dbReference>
<dbReference type="Proteomes" id="UP000242637">
    <property type="component" value="Chromosome 1"/>
</dbReference>